<feature type="active site" description="Cysteine persulfide intermediate" evidence="14">
    <location>
        <position position="217"/>
    </location>
</feature>
<feature type="binding site" description="axial binding residue" evidence="16">
    <location>
        <position position="217"/>
    </location>
    <ligand>
        <name>heme c</name>
        <dbReference type="ChEBI" id="CHEBI:61717"/>
        <label>2</label>
    </ligand>
    <ligandPart>
        <name>Fe</name>
        <dbReference type="ChEBI" id="CHEBI:18248"/>
    </ligandPart>
</feature>
<keyword evidence="20" id="KW-1185">Reference proteome</keyword>
<evidence type="ECO:0000256" key="10">
    <source>
        <dbReference type="ARBA" id="ARBA00025746"/>
    </source>
</evidence>
<dbReference type="InterPro" id="IPR009056">
    <property type="entry name" value="Cyt_c-like_dom"/>
</dbReference>
<evidence type="ECO:0000256" key="17">
    <source>
        <dbReference type="SAM" id="SignalP"/>
    </source>
</evidence>
<comment type="subcellular location">
    <subcellularLocation>
        <location evidence="1 13">Periplasm</location>
    </subcellularLocation>
</comment>
<keyword evidence="6 17" id="KW-0732">Signal</keyword>
<keyword evidence="9 13" id="KW-0408">Iron</keyword>
<evidence type="ECO:0000256" key="6">
    <source>
        <dbReference type="ARBA" id="ARBA00022729"/>
    </source>
</evidence>
<dbReference type="Pfam" id="PF21342">
    <property type="entry name" value="SoxA-TsdA_cyt-c"/>
    <property type="match status" value="1"/>
</dbReference>
<dbReference type="GO" id="GO:0046872">
    <property type="term" value="F:metal ion binding"/>
    <property type="evidence" value="ECO:0007669"/>
    <property type="project" value="UniProtKB-KW"/>
</dbReference>
<evidence type="ECO:0000256" key="1">
    <source>
        <dbReference type="ARBA" id="ARBA00004418"/>
    </source>
</evidence>
<keyword evidence="3 13" id="KW-0349">Heme</keyword>
<gene>
    <name evidence="19" type="ORF">SAMN05660197_0404</name>
</gene>
<accession>A0A1W1WR10</accession>
<evidence type="ECO:0000256" key="15">
    <source>
        <dbReference type="PIRSR" id="PIRSR038455-2"/>
    </source>
</evidence>
<feature type="binding site" description="axial binding residue" evidence="16">
    <location>
        <position position="169"/>
    </location>
    <ligand>
        <name>heme c</name>
        <dbReference type="ChEBI" id="CHEBI:61717"/>
        <label>2</label>
    </ligand>
    <ligandPart>
        <name>Fe</name>
        <dbReference type="ChEBI" id="CHEBI:18248"/>
    </ligandPart>
</feature>
<comment type="catalytic activity">
    <reaction evidence="11 13">
        <text>L-cysteinyl-[SoxY protein] + thiosulfate + 2 Fe(III)-[cytochrome c] = S-sulfosulfanyl-L-cysteinyl-[SoxY protein] + 2 Fe(II)-[cytochrome c] + 2 H(+)</text>
        <dbReference type="Rhea" id="RHEA:56720"/>
        <dbReference type="Rhea" id="RHEA-COMP:10350"/>
        <dbReference type="Rhea" id="RHEA-COMP:14328"/>
        <dbReference type="Rhea" id="RHEA-COMP:14399"/>
        <dbReference type="Rhea" id="RHEA-COMP:14691"/>
        <dbReference type="ChEBI" id="CHEBI:15378"/>
        <dbReference type="ChEBI" id="CHEBI:29033"/>
        <dbReference type="ChEBI" id="CHEBI:29034"/>
        <dbReference type="ChEBI" id="CHEBI:29950"/>
        <dbReference type="ChEBI" id="CHEBI:33542"/>
        <dbReference type="ChEBI" id="CHEBI:139321"/>
        <dbReference type="EC" id="2.8.5.2"/>
    </reaction>
</comment>
<sequence length="256" mass="28687">MKRLLSFALSLALASSLAIADEKLSMTEADRALYQEMLENNPADIFVEEGAELLEELGGEEALAKFLGVSEEKLPKYIAGFPRYIDKIGMVVSIDQMLQAFMYDQGKKPYKLKSALMDSLQAYVKSIANGEKINIDVNANEHMKKAYKLGKQMFELRRGKRGLSCYSCHSPDVVGLRLRMQILPDLGDPKVKAAATWPAYRMTKGKMFTLQKRFQQCMKNALLAKIPLGSPQMVALEVYVTNMAKGEEIHIPGLKR</sequence>
<dbReference type="OrthoDB" id="7916986at2"/>
<dbReference type="GO" id="GO:0016669">
    <property type="term" value="F:oxidoreductase activity, acting on a sulfur group of donors, cytochrome as acceptor"/>
    <property type="evidence" value="ECO:0007669"/>
    <property type="project" value="InterPro"/>
</dbReference>
<dbReference type="Gene3D" id="1.10.760.10">
    <property type="entry name" value="Cytochrome c-like domain"/>
    <property type="match status" value="2"/>
</dbReference>
<evidence type="ECO:0000256" key="13">
    <source>
        <dbReference type="PIRNR" id="PIRNR038455"/>
    </source>
</evidence>
<dbReference type="InterPro" id="IPR036909">
    <property type="entry name" value="Cyt_c-like_dom_sf"/>
</dbReference>
<dbReference type="AlphaFoldDB" id="A0A1W1WR10"/>
<dbReference type="PIRSF" id="PIRSF038455">
    <property type="entry name" value="SoxA"/>
    <property type="match status" value="1"/>
</dbReference>
<dbReference type="GO" id="GO:0009055">
    <property type="term" value="F:electron transfer activity"/>
    <property type="evidence" value="ECO:0007669"/>
    <property type="project" value="InterPro"/>
</dbReference>
<feature type="binding site" description="covalent" evidence="15">
    <location>
        <position position="165"/>
    </location>
    <ligand>
        <name>heme c</name>
        <dbReference type="ChEBI" id="CHEBI:61717"/>
        <label>2</label>
    </ligand>
</feature>
<dbReference type="NCBIfam" id="TIGR04484">
    <property type="entry name" value="thiosulf_SoxA"/>
    <property type="match status" value="1"/>
</dbReference>
<evidence type="ECO:0000256" key="16">
    <source>
        <dbReference type="PIRSR" id="PIRSR038455-3"/>
    </source>
</evidence>
<dbReference type="GO" id="GO:0070069">
    <property type="term" value="C:cytochrome complex"/>
    <property type="evidence" value="ECO:0007669"/>
    <property type="project" value="InterPro"/>
</dbReference>
<evidence type="ECO:0000256" key="11">
    <source>
        <dbReference type="ARBA" id="ARBA00048077"/>
    </source>
</evidence>
<name>A0A1W1WR10_9BACT</name>
<evidence type="ECO:0000256" key="4">
    <source>
        <dbReference type="ARBA" id="ARBA00022679"/>
    </source>
</evidence>
<comment type="catalytic activity">
    <reaction evidence="12 13">
        <text>S-sulfanyl-L-cysteinyl-[SoxY protein] + thiosulfate + 2 Fe(III)-[cytochrome c] = S-(2-sulfodisulfanyl)-L-cysteinyl-[SoxY protein] + 2 Fe(II)-[cytochrome c] + 2 H(+)</text>
        <dbReference type="Rhea" id="RHEA:51224"/>
        <dbReference type="Rhea" id="RHEA-COMP:10350"/>
        <dbReference type="Rhea" id="RHEA-COMP:14399"/>
        <dbReference type="Rhea" id="RHEA-COMP:14689"/>
        <dbReference type="Rhea" id="RHEA-COMP:14690"/>
        <dbReference type="ChEBI" id="CHEBI:15378"/>
        <dbReference type="ChEBI" id="CHEBI:29033"/>
        <dbReference type="ChEBI" id="CHEBI:29034"/>
        <dbReference type="ChEBI" id="CHEBI:33542"/>
        <dbReference type="ChEBI" id="CHEBI:61963"/>
        <dbReference type="ChEBI" id="CHEBI:140664"/>
        <dbReference type="EC" id="2.8.5.2"/>
    </reaction>
</comment>
<comment type="subunit">
    <text evidence="13">Heterodimer of SoxA and SoxX.</text>
</comment>
<dbReference type="PROSITE" id="PS51007">
    <property type="entry name" value="CYTC"/>
    <property type="match status" value="1"/>
</dbReference>
<organism evidence="19 20">
    <name type="scientific">Nitratiruptor tergarcus DSM 16512</name>
    <dbReference type="NCBI Taxonomy" id="1069081"/>
    <lineage>
        <taxon>Bacteria</taxon>
        <taxon>Pseudomonadati</taxon>
        <taxon>Campylobacterota</taxon>
        <taxon>Epsilonproteobacteria</taxon>
        <taxon>Nautiliales</taxon>
        <taxon>Nitratiruptoraceae</taxon>
        <taxon>Nitratiruptor</taxon>
    </lineage>
</organism>
<feature type="chain" id="PRO_5011986354" description="SoxAX cytochrome complex subunit A" evidence="17">
    <location>
        <begin position="21"/>
        <end position="256"/>
    </location>
</feature>
<dbReference type="GO" id="GO:0042597">
    <property type="term" value="C:periplasmic space"/>
    <property type="evidence" value="ECO:0007669"/>
    <property type="project" value="UniProtKB-SubCell"/>
</dbReference>
<evidence type="ECO:0000256" key="14">
    <source>
        <dbReference type="PIRSR" id="PIRSR038455-1"/>
    </source>
</evidence>
<evidence type="ECO:0000256" key="3">
    <source>
        <dbReference type="ARBA" id="ARBA00022617"/>
    </source>
</evidence>
<feature type="binding site" evidence="15">
    <location>
        <position position="213"/>
    </location>
    <ligand>
        <name>substrate</name>
    </ligand>
</feature>
<evidence type="ECO:0000256" key="12">
    <source>
        <dbReference type="ARBA" id="ARBA00048423"/>
    </source>
</evidence>
<reference evidence="20" key="1">
    <citation type="submission" date="2017-04" db="EMBL/GenBank/DDBJ databases">
        <authorList>
            <person name="Varghese N."/>
            <person name="Submissions S."/>
        </authorList>
    </citation>
    <scope>NUCLEOTIDE SEQUENCE [LARGE SCALE GENOMIC DNA]</scope>
    <source>
        <strain evidence="20">DSM 16512</strain>
    </source>
</reference>
<feature type="domain" description="Cytochrome c" evidence="18">
    <location>
        <begin position="145"/>
        <end position="256"/>
    </location>
</feature>
<dbReference type="InterPro" id="IPR025710">
    <property type="entry name" value="SoxA"/>
</dbReference>
<dbReference type="EMBL" id="FWWZ01000001">
    <property type="protein sequence ID" value="SMC08645.1"/>
    <property type="molecule type" value="Genomic_DNA"/>
</dbReference>
<keyword evidence="5 13" id="KW-0479">Metal-binding</keyword>
<evidence type="ECO:0000256" key="5">
    <source>
        <dbReference type="ARBA" id="ARBA00022723"/>
    </source>
</evidence>
<dbReference type="STRING" id="1069081.SAMN05660197_0404"/>
<keyword evidence="2 13" id="KW-0813">Transport</keyword>
<feature type="signal peptide" evidence="17">
    <location>
        <begin position="1"/>
        <end position="20"/>
    </location>
</feature>
<feature type="binding site" description="covalent" evidence="15">
    <location>
        <position position="168"/>
    </location>
    <ligand>
        <name>heme c</name>
        <dbReference type="ChEBI" id="CHEBI:61717"/>
        <label>2</label>
    </ligand>
</feature>
<dbReference type="SUPFAM" id="SSF46626">
    <property type="entry name" value="Cytochrome c"/>
    <property type="match status" value="2"/>
</dbReference>
<dbReference type="RefSeq" id="WP_084274918.1">
    <property type="nucleotide sequence ID" value="NZ_AP026671.1"/>
</dbReference>
<dbReference type="GO" id="GO:0020037">
    <property type="term" value="F:heme binding"/>
    <property type="evidence" value="ECO:0007669"/>
    <property type="project" value="InterPro"/>
</dbReference>
<comment type="similarity">
    <text evidence="10 13">Belongs to the SoxA family.</text>
</comment>
<evidence type="ECO:0000256" key="2">
    <source>
        <dbReference type="ARBA" id="ARBA00022448"/>
    </source>
</evidence>
<comment type="cofactor">
    <cofactor evidence="15">
        <name>heme</name>
        <dbReference type="ChEBI" id="CHEBI:30413"/>
    </cofactor>
    <text evidence="15">Binds 2 heme groups per subunit.</text>
</comment>
<dbReference type="GO" id="GO:0016740">
    <property type="term" value="F:transferase activity"/>
    <property type="evidence" value="ECO:0007669"/>
    <property type="project" value="UniProtKB-KW"/>
</dbReference>
<evidence type="ECO:0000256" key="9">
    <source>
        <dbReference type="ARBA" id="ARBA00023004"/>
    </source>
</evidence>
<proteinExistence type="inferred from homology"/>
<evidence type="ECO:0000259" key="18">
    <source>
        <dbReference type="PROSITE" id="PS51007"/>
    </source>
</evidence>
<protein>
    <recommendedName>
        <fullName evidence="13">SoxAX cytochrome complex subunit A</fullName>
        <ecNumber evidence="13">2.8.5.2</ecNumber>
    </recommendedName>
    <alternativeName>
        <fullName evidence="13">Protein SoxA</fullName>
    </alternativeName>
    <alternativeName>
        <fullName evidence="13">Sulfur oxidizing protein A</fullName>
    </alternativeName>
    <alternativeName>
        <fullName evidence="13">Thiosulfate-oxidizing multienzyme system protein SoxA</fullName>
    </alternativeName>
</protein>
<dbReference type="Proteomes" id="UP000192602">
    <property type="component" value="Unassembled WGS sequence"/>
</dbReference>
<keyword evidence="8 13" id="KW-0249">Electron transport</keyword>
<evidence type="ECO:0000313" key="19">
    <source>
        <dbReference type="EMBL" id="SMC08645.1"/>
    </source>
</evidence>
<dbReference type="GO" id="GO:0019417">
    <property type="term" value="P:sulfur oxidation"/>
    <property type="evidence" value="ECO:0007669"/>
    <property type="project" value="InterPro"/>
</dbReference>
<keyword evidence="4 13" id="KW-0808">Transferase</keyword>
<evidence type="ECO:0000256" key="8">
    <source>
        <dbReference type="ARBA" id="ARBA00022982"/>
    </source>
</evidence>
<keyword evidence="7 13" id="KW-0574">Periplasm</keyword>
<evidence type="ECO:0000256" key="7">
    <source>
        <dbReference type="ARBA" id="ARBA00022764"/>
    </source>
</evidence>
<evidence type="ECO:0000313" key="20">
    <source>
        <dbReference type="Proteomes" id="UP000192602"/>
    </source>
</evidence>
<dbReference type="EC" id="2.8.5.2" evidence="13"/>